<evidence type="ECO:0000256" key="3">
    <source>
        <dbReference type="ARBA" id="ARBA00022737"/>
    </source>
</evidence>
<comment type="subcellular location">
    <subcellularLocation>
        <location evidence="1">Nucleus</location>
    </subcellularLocation>
</comment>
<dbReference type="OrthoDB" id="6506915at2759"/>
<accession>A0A8X7CR34</accession>
<dbReference type="PROSITE" id="PS50157">
    <property type="entry name" value="ZINC_FINGER_C2H2_2"/>
    <property type="match status" value="2"/>
</dbReference>
<keyword evidence="2" id="KW-0479">Metal-binding</keyword>
<evidence type="ECO:0000256" key="8">
    <source>
        <dbReference type="ARBA" id="ARBA00023242"/>
    </source>
</evidence>
<protein>
    <recommendedName>
        <fullName evidence="10">C2H2-type domain-containing protein</fullName>
    </recommendedName>
</protein>
<evidence type="ECO:0000256" key="6">
    <source>
        <dbReference type="ARBA" id="ARBA00023015"/>
    </source>
</evidence>
<keyword evidence="5" id="KW-0862">Zinc</keyword>
<sequence length="147" mass="17578">MSAERSGEDTKYVCDTCHRIFQFRTPYLKHMQVHKETLFHQCFECALGFTSDIQYFDHLKFHIQDSTLKCLYCSEFFSSPDIRRLHENNHFIGNRFICEICNRKFATEMPLEQHLPLHGPKNLLILECHTARRIKWLKHKMAEEIST</sequence>
<keyword evidence="4 9" id="KW-0863">Zinc-finger</keyword>
<name>A0A8X7CR34_9ARAC</name>
<dbReference type="SUPFAM" id="SSF57667">
    <property type="entry name" value="beta-beta-alpha zinc fingers"/>
    <property type="match status" value="2"/>
</dbReference>
<evidence type="ECO:0000256" key="9">
    <source>
        <dbReference type="PROSITE-ProRule" id="PRU00042"/>
    </source>
</evidence>
<dbReference type="PANTHER" id="PTHR47772">
    <property type="entry name" value="ZINC FINGER PROTEIN 200"/>
    <property type="match status" value="1"/>
</dbReference>
<evidence type="ECO:0000256" key="7">
    <source>
        <dbReference type="ARBA" id="ARBA00023163"/>
    </source>
</evidence>
<gene>
    <name evidence="11" type="ORF">TNIN_12651</name>
</gene>
<dbReference type="Proteomes" id="UP000886998">
    <property type="component" value="Unassembled WGS sequence"/>
</dbReference>
<evidence type="ECO:0000256" key="4">
    <source>
        <dbReference type="ARBA" id="ARBA00022771"/>
    </source>
</evidence>
<dbReference type="InterPro" id="IPR036236">
    <property type="entry name" value="Znf_C2H2_sf"/>
</dbReference>
<keyword evidence="12" id="KW-1185">Reference proteome</keyword>
<feature type="domain" description="C2H2-type" evidence="10">
    <location>
        <begin position="96"/>
        <end position="123"/>
    </location>
</feature>
<dbReference type="InterPro" id="IPR013087">
    <property type="entry name" value="Znf_C2H2_type"/>
</dbReference>
<evidence type="ECO:0000313" key="11">
    <source>
        <dbReference type="EMBL" id="GFY77898.1"/>
    </source>
</evidence>
<dbReference type="EMBL" id="BMAV01022695">
    <property type="protein sequence ID" value="GFY77898.1"/>
    <property type="molecule type" value="Genomic_DNA"/>
</dbReference>
<dbReference type="GO" id="GO:0008270">
    <property type="term" value="F:zinc ion binding"/>
    <property type="evidence" value="ECO:0007669"/>
    <property type="project" value="UniProtKB-KW"/>
</dbReference>
<keyword evidence="8" id="KW-0539">Nucleus</keyword>
<evidence type="ECO:0000256" key="1">
    <source>
        <dbReference type="ARBA" id="ARBA00004123"/>
    </source>
</evidence>
<evidence type="ECO:0000256" key="5">
    <source>
        <dbReference type="ARBA" id="ARBA00022833"/>
    </source>
</evidence>
<organism evidence="11 12">
    <name type="scientific">Trichonephila inaurata madagascariensis</name>
    <dbReference type="NCBI Taxonomy" id="2747483"/>
    <lineage>
        <taxon>Eukaryota</taxon>
        <taxon>Metazoa</taxon>
        <taxon>Ecdysozoa</taxon>
        <taxon>Arthropoda</taxon>
        <taxon>Chelicerata</taxon>
        <taxon>Arachnida</taxon>
        <taxon>Araneae</taxon>
        <taxon>Araneomorphae</taxon>
        <taxon>Entelegynae</taxon>
        <taxon>Araneoidea</taxon>
        <taxon>Nephilidae</taxon>
        <taxon>Trichonephila</taxon>
        <taxon>Trichonephila inaurata</taxon>
    </lineage>
</organism>
<comment type="caution">
    <text evidence="11">The sequence shown here is derived from an EMBL/GenBank/DDBJ whole genome shotgun (WGS) entry which is preliminary data.</text>
</comment>
<dbReference type="InterPro" id="IPR050636">
    <property type="entry name" value="C2H2-ZF_domain-containing"/>
</dbReference>
<feature type="domain" description="C2H2-type" evidence="10">
    <location>
        <begin position="12"/>
        <end position="34"/>
    </location>
</feature>
<proteinExistence type="predicted"/>
<dbReference type="Gene3D" id="3.30.160.60">
    <property type="entry name" value="Classic Zinc Finger"/>
    <property type="match status" value="2"/>
</dbReference>
<keyword evidence="3" id="KW-0677">Repeat</keyword>
<dbReference type="SMART" id="SM00355">
    <property type="entry name" value="ZnF_C2H2"/>
    <property type="match status" value="4"/>
</dbReference>
<evidence type="ECO:0000313" key="12">
    <source>
        <dbReference type="Proteomes" id="UP000886998"/>
    </source>
</evidence>
<dbReference type="Pfam" id="PF12874">
    <property type="entry name" value="zf-met"/>
    <property type="match status" value="2"/>
</dbReference>
<reference evidence="11" key="1">
    <citation type="submission" date="2020-08" db="EMBL/GenBank/DDBJ databases">
        <title>Multicomponent nature underlies the extraordinary mechanical properties of spider dragline silk.</title>
        <authorList>
            <person name="Kono N."/>
            <person name="Nakamura H."/>
            <person name="Mori M."/>
            <person name="Yoshida Y."/>
            <person name="Ohtoshi R."/>
            <person name="Malay A.D."/>
            <person name="Moran D.A.P."/>
            <person name="Tomita M."/>
            <person name="Numata K."/>
            <person name="Arakawa K."/>
        </authorList>
    </citation>
    <scope>NUCLEOTIDE SEQUENCE</scope>
</reference>
<evidence type="ECO:0000259" key="10">
    <source>
        <dbReference type="PROSITE" id="PS50157"/>
    </source>
</evidence>
<dbReference type="PROSITE" id="PS00028">
    <property type="entry name" value="ZINC_FINGER_C2H2_1"/>
    <property type="match status" value="3"/>
</dbReference>
<dbReference type="PANTHER" id="PTHR47772:SF1">
    <property type="entry name" value="ZINC FINGER PROTEIN 200"/>
    <property type="match status" value="1"/>
</dbReference>
<dbReference type="AlphaFoldDB" id="A0A8X7CR34"/>
<dbReference type="GO" id="GO:0005634">
    <property type="term" value="C:nucleus"/>
    <property type="evidence" value="ECO:0007669"/>
    <property type="project" value="UniProtKB-SubCell"/>
</dbReference>
<keyword evidence="6" id="KW-0805">Transcription regulation</keyword>
<keyword evidence="7" id="KW-0804">Transcription</keyword>
<evidence type="ECO:0000256" key="2">
    <source>
        <dbReference type="ARBA" id="ARBA00022723"/>
    </source>
</evidence>